<protein>
    <submittedName>
        <fullName evidence="8">ABC-2 type transport system permease protein</fullName>
    </submittedName>
</protein>
<reference evidence="8 9" key="1">
    <citation type="submission" date="2023-07" db="EMBL/GenBank/DDBJ databases">
        <title>Sequencing the genomes of 1000 actinobacteria strains.</title>
        <authorList>
            <person name="Klenk H.-P."/>
        </authorList>
    </citation>
    <scope>NUCLEOTIDE SEQUENCE [LARGE SCALE GENOMIC DNA]</scope>
    <source>
        <strain evidence="8 9">DSM 44508</strain>
    </source>
</reference>
<evidence type="ECO:0000313" key="8">
    <source>
        <dbReference type="EMBL" id="MDR7355719.1"/>
    </source>
</evidence>
<dbReference type="Pfam" id="PF01061">
    <property type="entry name" value="ABC2_membrane"/>
    <property type="match status" value="1"/>
</dbReference>
<keyword evidence="3 6" id="KW-1133">Transmembrane helix</keyword>
<dbReference type="Proteomes" id="UP001183619">
    <property type="component" value="Unassembled WGS sequence"/>
</dbReference>
<feature type="transmembrane region" description="Helical" evidence="6">
    <location>
        <begin position="182"/>
        <end position="206"/>
    </location>
</feature>
<dbReference type="InterPro" id="IPR013525">
    <property type="entry name" value="ABC2_TM"/>
</dbReference>
<dbReference type="RefSeq" id="WP_277105632.1">
    <property type="nucleotide sequence ID" value="NZ_BAAAJS010000042.1"/>
</dbReference>
<feature type="transmembrane region" description="Helical" evidence="6">
    <location>
        <begin position="119"/>
        <end position="144"/>
    </location>
</feature>
<evidence type="ECO:0000313" key="9">
    <source>
        <dbReference type="Proteomes" id="UP001183619"/>
    </source>
</evidence>
<name>A0ABU2BAR2_9CORY</name>
<keyword evidence="9" id="KW-1185">Reference proteome</keyword>
<gene>
    <name evidence="8" type="ORF">J2S37_002257</name>
</gene>
<feature type="domain" description="ABC-2 type transporter transmembrane" evidence="7">
    <location>
        <begin position="36"/>
        <end position="200"/>
    </location>
</feature>
<feature type="compositionally biased region" description="Basic and acidic residues" evidence="5">
    <location>
        <begin position="1"/>
        <end position="10"/>
    </location>
</feature>
<keyword evidence="4 6" id="KW-0472">Membrane</keyword>
<evidence type="ECO:0000256" key="3">
    <source>
        <dbReference type="ARBA" id="ARBA00022989"/>
    </source>
</evidence>
<organism evidence="8 9">
    <name type="scientific">Corynebacterium felinum</name>
    <dbReference type="NCBI Taxonomy" id="131318"/>
    <lineage>
        <taxon>Bacteria</taxon>
        <taxon>Bacillati</taxon>
        <taxon>Actinomycetota</taxon>
        <taxon>Actinomycetes</taxon>
        <taxon>Mycobacteriales</taxon>
        <taxon>Corynebacteriaceae</taxon>
        <taxon>Corynebacterium</taxon>
    </lineage>
</organism>
<evidence type="ECO:0000256" key="2">
    <source>
        <dbReference type="ARBA" id="ARBA00022692"/>
    </source>
</evidence>
<sequence>MQDNAVEHSFEPGTFRPSPQRAHPSAMLRAQGLIEAKLFLRHGEQLLLSFIIPVGMLLVVGLVPMIKHAEPLTVGFPVMLAIAAMSSGFTGQAIALAFDRRYGALKRTGASGVPAWTIIGGKIIGLVVVSVLQAVILSVVAMMLGWHVPVVAALVGFGVFFFGVACFTALGMLMGGTLSSELVLGLANLVWLLLVGVAGYCAFSGVDVSGWLLAIPSIALAEGIKAAFAGLFPVAALVSLLLWTVVGILGAAKWFKFAD</sequence>
<comment type="caution">
    <text evidence="8">The sequence shown here is derived from an EMBL/GenBank/DDBJ whole genome shotgun (WGS) entry which is preliminary data.</text>
</comment>
<evidence type="ECO:0000256" key="6">
    <source>
        <dbReference type="SAM" id="Phobius"/>
    </source>
</evidence>
<feature type="region of interest" description="Disordered" evidence="5">
    <location>
        <begin position="1"/>
        <end position="21"/>
    </location>
</feature>
<evidence type="ECO:0000256" key="5">
    <source>
        <dbReference type="SAM" id="MobiDB-lite"/>
    </source>
</evidence>
<feature type="transmembrane region" description="Helical" evidence="6">
    <location>
        <begin position="78"/>
        <end position="98"/>
    </location>
</feature>
<dbReference type="PANTHER" id="PTHR43229">
    <property type="entry name" value="NODULATION PROTEIN J"/>
    <property type="match status" value="1"/>
</dbReference>
<proteinExistence type="predicted"/>
<evidence type="ECO:0000256" key="1">
    <source>
        <dbReference type="ARBA" id="ARBA00004141"/>
    </source>
</evidence>
<dbReference type="InterPro" id="IPR051784">
    <property type="entry name" value="Nod_factor_ABC_transporter"/>
</dbReference>
<evidence type="ECO:0000256" key="4">
    <source>
        <dbReference type="ARBA" id="ARBA00023136"/>
    </source>
</evidence>
<dbReference type="PANTHER" id="PTHR43229:SF2">
    <property type="entry name" value="NODULATION PROTEIN J"/>
    <property type="match status" value="1"/>
</dbReference>
<comment type="subcellular location">
    <subcellularLocation>
        <location evidence="1">Membrane</location>
        <topology evidence="1">Multi-pass membrane protein</topology>
    </subcellularLocation>
</comment>
<keyword evidence="2 6" id="KW-0812">Transmembrane</keyword>
<evidence type="ECO:0000259" key="7">
    <source>
        <dbReference type="Pfam" id="PF01061"/>
    </source>
</evidence>
<dbReference type="EMBL" id="JAVDYF010000001">
    <property type="protein sequence ID" value="MDR7355719.1"/>
    <property type="molecule type" value="Genomic_DNA"/>
</dbReference>
<feature type="transmembrane region" description="Helical" evidence="6">
    <location>
        <begin position="226"/>
        <end position="252"/>
    </location>
</feature>
<feature type="transmembrane region" description="Helical" evidence="6">
    <location>
        <begin position="46"/>
        <end position="66"/>
    </location>
</feature>
<accession>A0ABU2BAR2</accession>
<feature type="transmembrane region" description="Helical" evidence="6">
    <location>
        <begin position="150"/>
        <end position="170"/>
    </location>
</feature>